<evidence type="ECO:0000313" key="9">
    <source>
        <dbReference type="Proteomes" id="UP001310890"/>
    </source>
</evidence>
<dbReference type="Pfam" id="PF00172">
    <property type="entry name" value="Zn_clus"/>
    <property type="match status" value="1"/>
</dbReference>
<keyword evidence="1" id="KW-0479">Metal-binding</keyword>
<dbReference type="AlphaFoldDB" id="A0AAN7THR6"/>
<dbReference type="SUPFAM" id="SSF57701">
    <property type="entry name" value="Zn2/Cys6 DNA-binding domain"/>
    <property type="match status" value="1"/>
</dbReference>
<protein>
    <recommendedName>
        <fullName evidence="7">Zn(2)-C6 fungal-type domain-containing protein</fullName>
    </recommendedName>
</protein>
<keyword evidence="3" id="KW-0805">Transcription regulation</keyword>
<feature type="domain" description="Zn(2)-C6 fungal-type" evidence="7">
    <location>
        <begin position="25"/>
        <end position="53"/>
    </location>
</feature>
<proteinExistence type="predicted"/>
<evidence type="ECO:0000256" key="4">
    <source>
        <dbReference type="ARBA" id="ARBA00023125"/>
    </source>
</evidence>
<dbReference type="Gene3D" id="4.10.240.10">
    <property type="entry name" value="Zn(2)-C6 fungal-type DNA-binding domain"/>
    <property type="match status" value="1"/>
</dbReference>
<dbReference type="Pfam" id="PF11951">
    <property type="entry name" value="Fungal_trans_2"/>
    <property type="match status" value="1"/>
</dbReference>
<dbReference type="InterPro" id="IPR036864">
    <property type="entry name" value="Zn2-C6_fun-type_DNA-bd_sf"/>
</dbReference>
<evidence type="ECO:0000313" key="8">
    <source>
        <dbReference type="EMBL" id="KAK5115946.1"/>
    </source>
</evidence>
<dbReference type="InterPro" id="IPR001138">
    <property type="entry name" value="Zn2Cys6_DnaBD"/>
</dbReference>
<evidence type="ECO:0000259" key="7">
    <source>
        <dbReference type="PROSITE" id="PS50048"/>
    </source>
</evidence>
<keyword evidence="5" id="KW-0804">Transcription</keyword>
<dbReference type="PANTHER" id="PTHR36206">
    <property type="entry name" value="ASPERCRYPTIN BIOSYNTHESIS CLUSTER-SPECIFIC TRANSCRIPTION REGULATOR ATNN-RELATED"/>
    <property type="match status" value="1"/>
</dbReference>
<organism evidence="8 9">
    <name type="scientific">Meristemomyces frigidus</name>
    <dbReference type="NCBI Taxonomy" id="1508187"/>
    <lineage>
        <taxon>Eukaryota</taxon>
        <taxon>Fungi</taxon>
        <taxon>Dikarya</taxon>
        <taxon>Ascomycota</taxon>
        <taxon>Pezizomycotina</taxon>
        <taxon>Dothideomycetes</taxon>
        <taxon>Dothideomycetidae</taxon>
        <taxon>Mycosphaerellales</taxon>
        <taxon>Teratosphaeriaceae</taxon>
        <taxon>Meristemomyces</taxon>
    </lineage>
</organism>
<dbReference type="InterPro" id="IPR052360">
    <property type="entry name" value="Transcr_Regulatory_Proteins"/>
</dbReference>
<dbReference type="SMART" id="SM00066">
    <property type="entry name" value="GAL4"/>
    <property type="match status" value="1"/>
</dbReference>
<dbReference type="Proteomes" id="UP001310890">
    <property type="component" value="Unassembled WGS sequence"/>
</dbReference>
<keyword evidence="4" id="KW-0238">DNA-binding</keyword>
<evidence type="ECO:0000256" key="6">
    <source>
        <dbReference type="ARBA" id="ARBA00023242"/>
    </source>
</evidence>
<evidence type="ECO:0000256" key="1">
    <source>
        <dbReference type="ARBA" id="ARBA00022723"/>
    </source>
</evidence>
<dbReference type="EMBL" id="JAVRRL010000010">
    <property type="protein sequence ID" value="KAK5115946.1"/>
    <property type="molecule type" value="Genomic_DNA"/>
</dbReference>
<evidence type="ECO:0000256" key="5">
    <source>
        <dbReference type="ARBA" id="ARBA00023163"/>
    </source>
</evidence>
<dbReference type="InterPro" id="IPR021858">
    <property type="entry name" value="Fun_TF"/>
</dbReference>
<dbReference type="GO" id="GO:0000981">
    <property type="term" value="F:DNA-binding transcription factor activity, RNA polymerase II-specific"/>
    <property type="evidence" value="ECO:0007669"/>
    <property type="project" value="InterPro"/>
</dbReference>
<sequence length="558" mass="62755">MAKGTTAGEKRVTVQRRYAPKTRTGCTTCKIRRVKCDELKPSCERCTSTGRKCDGYAGPPAASHQLQESPSTALCLDLCSDSLERQSFHFFRTRTVPCISGYFQDPLWDRLLLQLSQSEMAVRHAVNALGALHEQRQFRFSTGEEEDGVGPAIVPLGSEFVMQQYSKALQGLQLLLRSDKMPLDVVIACCLVLTHFEAMRESFVPAIVHVEHAIGILQAKTAFDARKIEPSLVRALLCLDIQAATYLNARMPGLSTYTAASDSILPASLHDLQQARDLVNAWTSRMYHFIRVDGDGYKFGEEVGDVPLEIIARSQHLAQIFASLDQLLWDHMHKPAVRLSTREQHGISVLRVRVKFNKILAACSVYAESTMYDAYHSEFEDILAICTYVMSSDEAEKRLISVSLDEGLLHPIFFVATHCRDTHIRHRALTALRHLTRPRTIWHAEAMYRTAQLCIELEESLCGKTAPSYLDIPEWQRIHSSGFEGWELQTVEANVTAHFRFRPNGMDGQWMDLKRKIEWGAEVPEGVSTLYALECSGMLLGGSQVLGDSVSVIKWYVF</sequence>
<reference evidence="8" key="1">
    <citation type="submission" date="2023-08" db="EMBL/GenBank/DDBJ databases">
        <title>Black Yeasts Isolated from many extreme environments.</title>
        <authorList>
            <person name="Coleine C."/>
            <person name="Stajich J.E."/>
            <person name="Selbmann L."/>
        </authorList>
    </citation>
    <scope>NUCLEOTIDE SEQUENCE</scope>
    <source>
        <strain evidence="8">CCFEE 5401</strain>
    </source>
</reference>
<keyword evidence="6" id="KW-0539">Nucleus</keyword>
<dbReference type="CDD" id="cd00067">
    <property type="entry name" value="GAL4"/>
    <property type="match status" value="1"/>
</dbReference>
<evidence type="ECO:0000256" key="2">
    <source>
        <dbReference type="ARBA" id="ARBA00022833"/>
    </source>
</evidence>
<keyword evidence="2" id="KW-0862">Zinc</keyword>
<evidence type="ECO:0000256" key="3">
    <source>
        <dbReference type="ARBA" id="ARBA00023015"/>
    </source>
</evidence>
<dbReference type="GO" id="GO:0008270">
    <property type="term" value="F:zinc ion binding"/>
    <property type="evidence" value="ECO:0007669"/>
    <property type="project" value="InterPro"/>
</dbReference>
<dbReference type="PANTHER" id="PTHR36206:SF12">
    <property type="entry name" value="ASPERCRYPTIN BIOSYNTHESIS CLUSTER-SPECIFIC TRANSCRIPTION REGULATOR ATNN-RELATED"/>
    <property type="match status" value="1"/>
</dbReference>
<dbReference type="GO" id="GO:0003677">
    <property type="term" value="F:DNA binding"/>
    <property type="evidence" value="ECO:0007669"/>
    <property type="project" value="UniProtKB-KW"/>
</dbReference>
<dbReference type="PROSITE" id="PS50048">
    <property type="entry name" value="ZN2_CY6_FUNGAL_2"/>
    <property type="match status" value="1"/>
</dbReference>
<accession>A0AAN7THR6</accession>
<dbReference type="PROSITE" id="PS00463">
    <property type="entry name" value="ZN2_CY6_FUNGAL_1"/>
    <property type="match status" value="1"/>
</dbReference>
<comment type="caution">
    <text evidence="8">The sequence shown here is derived from an EMBL/GenBank/DDBJ whole genome shotgun (WGS) entry which is preliminary data.</text>
</comment>
<gene>
    <name evidence="8" type="ORF">LTR62_000402</name>
</gene>
<name>A0AAN7THR6_9PEZI</name>